<dbReference type="GO" id="GO:0015074">
    <property type="term" value="P:DNA integration"/>
    <property type="evidence" value="ECO:0007669"/>
    <property type="project" value="UniProtKB-KW"/>
</dbReference>
<dbReference type="CDD" id="cd00796">
    <property type="entry name" value="INT_Rci_Hp1_C"/>
    <property type="match status" value="1"/>
</dbReference>
<dbReference type="InterPro" id="IPR010998">
    <property type="entry name" value="Integrase_recombinase_N"/>
</dbReference>
<keyword evidence="2 4" id="KW-0238">DNA-binding</keyword>
<dbReference type="InterPro" id="IPR044068">
    <property type="entry name" value="CB"/>
</dbReference>
<keyword evidence="3" id="KW-0233">DNA recombination</keyword>
<evidence type="ECO:0000313" key="7">
    <source>
        <dbReference type="EMBL" id="MRW91024.1"/>
    </source>
</evidence>
<dbReference type="InterPro" id="IPR002104">
    <property type="entry name" value="Integrase_catalytic"/>
</dbReference>
<dbReference type="InterPro" id="IPR050090">
    <property type="entry name" value="Tyrosine_recombinase_XerCD"/>
</dbReference>
<dbReference type="EMBL" id="WKJK01000006">
    <property type="protein sequence ID" value="MRW91024.1"/>
    <property type="molecule type" value="Genomic_DNA"/>
</dbReference>
<evidence type="ECO:0000256" key="3">
    <source>
        <dbReference type="ARBA" id="ARBA00023172"/>
    </source>
</evidence>
<dbReference type="GO" id="GO:0006310">
    <property type="term" value="P:DNA recombination"/>
    <property type="evidence" value="ECO:0007669"/>
    <property type="project" value="UniProtKB-KW"/>
</dbReference>
<protein>
    <submittedName>
        <fullName evidence="7">Tyrosine-type recombinase/integrase</fullName>
    </submittedName>
</protein>
<evidence type="ECO:0000256" key="1">
    <source>
        <dbReference type="ARBA" id="ARBA00022908"/>
    </source>
</evidence>
<reference evidence="7 8" key="1">
    <citation type="submission" date="2019-11" db="EMBL/GenBank/DDBJ databases">
        <title>Novel species isolated from a subtropical stream in China.</title>
        <authorList>
            <person name="Lu H."/>
        </authorList>
    </citation>
    <scope>NUCLEOTIDE SEQUENCE [LARGE SCALE GENOMIC DNA]</scope>
    <source>
        <strain evidence="7 8">FT80W</strain>
    </source>
</reference>
<dbReference type="GO" id="GO:0003677">
    <property type="term" value="F:DNA binding"/>
    <property type="evidence" value="ECO:0007669"/>
    <property type="project" value="UniProtKB-UniRule"/>
</dbReference>
<proteinExistence type="predicted"/>
<evidence type="ECO:0000259" key="6">
    <source>
        <dbReference type="PROSITE" id="PS51900"/>
    </source>
</evidence>
<evidence type="ECO:0000256" key="2">
    <source>
        <dbReference type="ARBA" id="ARBA00023125"/>
    </source>
</evidence>
<feature type="domain" description="Core-binding (CB)" evidence="6">
    <location>
        <begin position="59"/>
        <end position="137"/>
    </location>
</feature>
<dbReference type="PANTHER" id="PTHR30349">
    <property type="entry name" value="PHAGE INTEGRASE-RELATED"/>
    <property type="match status" value="1"/>
</dbReference>
<dbReference type="InterPro" id="IPR011010">
    <property type="entry name" value="DNA_brk_join_enz"/>
</dbReference>
<dbReference type="Proteomes" id="UP000433309">
    <property type="component" value="Unassembled WGS sequence"/>
</dbReference>
<dbReference type="RefSeq" id="WP_154377019.1">
    <property type="nucleotide sequence ID" value="NZ_WKJK01000006.1"/>
</dbReference>
<keyword evidence="1" id="KW-0229">DNA integration</keyword>
<dbReference type="Pfam" id="PF00589">
    <property type="entry name" value="Phage_integrase"/>
    <property type="match status" value="1"/>
</dbReference>
<keyword evidence="8" id="KW-1185">Reference proteome</keyword>
<dbReference type="PROSITE" id="PS51900">
    <property type="entry name" value="CB"/>
    <property type="match status" value="1"/>
</dbReference>
<evidence type="ECO:0000313" key="8">
    <source>
        <dbReference type="Proteomes" id="UP000433309"/>
    </source>
</evidence>
<dbReference type="Gene3D" id="1.10.150.130">
    <property type="match status" value="1"/>
</dbReference>
<dbReference type="Gene3D" id="1.10.443.10">
    <property type="entry name" value="Intergrase catalytic core"/>
    <property type="match status" value="1"/>
</dbReference>
<dbReference type="AlphaFoldDB" id="A0A6I2L2H4"/>
<feature type="domain" description="Tyr recombinase" evidence="5">
    <location>
        <begin position="159"/>
        <end position="326"/>
    </location>
</feature>
<gene>
    <name evidence="7" type="ORF">GJ699_13595</name>
</gene>
<organism evidence="7 8">
    <name type="scientific">Duganella guangzhouensis</name>
    <dbReference type="NCBI Taxonomy" id="2666084"/>
    <lineage>
        <taxon>Bacteria</taxon>
        <taxon>Pseudomonadati</taxon>
        <taxon>Pseudomonadota</taxon>
        <taxon>Betaproteobacteria</taxon>
        <taxon>Burkholderiales</taxon>
        <taxon>Oxalobacteraceae</taxon>
        <taxon>Telluria group</taxon>
        <taxon>Duganella</taxon>
    </lineage>
</organism>
<accession>A0A6I2L2H4</accession>
<evidence type="ECO:0000259" key="5">
    <source>
        <dbReference type="PROSITE" id="PS51898"/>
    </source>
</evidence>
<dbReference type="InterPro" id="IPR057084">
    <property type="entry name" value="Int_N"/>
</dbReference>
<evidence type="ECO:0000256" key="4">
    <source>
        <dbReference type="PROSITE-ProRule" id="PRU01248"/>
    </source>
</evidence>
<dbReference type="SUPFAM" id="SSF56349">
    <property type="entry name" value="DNA breaking-rejoining enzymes"/>
    <property type="match status" value="1"/>
</dbReference>
<dbReference type="InterPro" id="IPR013762">
    <property type="entry name" value="Integrase-like_cat_sf"/>
</dbReference>
<dbReference type="PANTHER" id="PTHR30349:SF93">
    <property type="entry name" value="FELS-2 PROPHAGE PROTEIN"/>
    <property type="match status" value="1"/>
</dbReference>
<dbReference type="PROSITE" id="PS51898">
    <property type="entry name" value="TYR_RECOMBINASE"/>
    <property type="match status" value="1"/>
</dbReference>
<name>A0A6I2L2H4_9BURK</name>
<dbReference type="Pfam" id="PF24624">
    <property type="entry name" value="Int_N"/>
    <property type="match status" value="1"/>
</dbReference>
<comment type="caution">
    <text evidence="7">The sequence shown here is derived from an EMBL/GenBank/DDBJ whole genome shotgun (WGS) entry which is preliminary data.</text>
</comment>
<sequence>MTIKKTENGWLVDIQPGGRGHKRIRKTLMTKAEALQFEAWAKTQVAQNEEWIKPKKNLTKLSELIELWQSHHGIQLRHSRTYSTLLRVCEALGNPIAEQLKSEHFAAYRAARLAEGVARNTINREHAYLRAVFNELIRLGFWSADNPLARLRQFKIAERELSYLTGGEIRALLAALEKRTDRDALLITKLCLASAARWNEAESLRIAQLHSGMIHFTQTKTDKNRSIPIDDELAEEVREFHKTSSRDATGRIFKSSVGAFRMAVKESGIELLPGQLTHVLRHTFASHFMMNGGNILALQKVLGHSSLQTTMIYAHLSPDHLQEAKMLNPLTRLTVG</sequence>